<protein>
    <submittedName>
        <fullName evidence="2">Uncharacterized protein</fullName>
    </submittedName>
</protein>
<dbReference type="RefSeq" id="WP_345604331.1">
    <property type="nucleotide sequence ID" value="NZ_BAABJO010000005.1"/>
</dbReference>
<gene>
    <name evidence="2" type="ORF">GCM10023320_17420</name>
</gene>
<accession>A0ABP9NEP5</accession>
<sequence length="73" mass="7982">MFTLIVLASGTSITPLIRFMLAGFECLSLGAVVLRITDAFRAPRLADLAAQRRERWEAVHPAPAGDVIDQDDD</sequence>
<dbReference type="EMBL" id="BAABJO010000005">
    <property type="protein sequence ID" value="GAA5116640.1"/>
    <property type="molecule type" value="Genomic_DNA"/>
</dbReference>
<organism evidence="2 3">
    <name type="scientific">Pseudonocardia adelaidensis</name>
    <dbReference type="NCBI Taxonomy" id="648754"/>
    <lineage>
        <taxon>Bacteria</taxon>
        <taxon>Bacillati</taxon>
        <taxon>Actinomycetota</taxon>
        <taxon>Actinomycetes</taxon>
        <taxon>Pseudonocardiales</taxon>
        <taxon>Pseudonocardiaceae</taxon>
        <taxon>Pseudonocardia</taxon>
    </lineage>
</organism>
<evidence type="ECO:0000313" key="2">
    <source>
        <dbReference type="EMBL" id="GAA5116640.1"/>
    </source>
</evidence>
<evidence type="ECO:0000256" key="1">
    <source>
        <dbReference type="SAM" id="Phobius"/>
    </source>
</evidence>
<keyword evidence="3" id="KW-1185">Reference proteome</keyword>
<proteinExistence type="predicted"/>
<feature type="transmembrane region" description="Helical" evidence="1">
    <location>
        <begin position="16"/>
        <end position="34"/>
    </location>
</feature>
<dbReference type="Proteomes" id="UP001500804">
    <property type="component" value="Unassembled WGS sequence"/>
</dbReference>
<reference evidence="3" key="1">
    <citation type="journal article" date="2019" name="Int. J. Syst. Evol. Microbiol.">
        <title>The Global Catalogue of Microorganisms (GCM) 10K type strain sequencing project: providing services to taxonomists for standard genome sequencing and annotation.</title>
        <authorList>
            <consortium name="The Broad Institute Genomics Platform"/>
            <consortium name="The Broad Institute Genome Sequencing Center for Infectious Disease"/>
            <person name="Wu L."/>
            <person name="Ma J."/>
        </authorList>
    </citation>
    <scope>NUCLEOTIDE SEQUENCE [LARGE SCALE GENOMIC DNA]</scope>
    <source>
        <strain evidence="3">JCM 18302</strain>
    </source>
</reference>
<evidence type="ECO:0000313" key="3">
    <source>
        <dbReference type="Proteomes" id="UP001500804"/>
    </source>
</evidence>
<comment type="caution">
    <text evidence="2">The sequence shown here is derived from an EMBL/GenBank/DDBJ whole genome shotgun (WGS) entry which is preliminary data.</text>
</comment>
<name>A0ABP9NEP5_9PSEU</name>
<keyword evidence="1" id="KW-1133">Transmembrane helix</keyword>
<keyword evidence="1" id="KW-0472">Membrane</keyword>
<keyword evidence="1" id="KW-0812">Transmembrane</keyword>